<keyword evidence="7 9" id="KW-0472">Membrane</keyword>
<evidence type="ECO:0000256" key="3">
    <source>
        <dbReference type="ARBA" id="ARBA00022475"/>
    </source>
</evidence>
<dbReference type="EMBL" id="SJST01000002">
    <property type="protein sequence ID" value="TCD14917.1"/>
    <property type="molecule type" value="Genomic_DNA"/>
</dbReference>
<dbReference type="Pfam" id="PF04143">
    <property type="entry name" value="Sulf_transp"/>
    <property type="match status" value="1"/>
</dbReference>
<feature type="transmembrane region" description="Helical" evidence="9">
    <location>
        <begin position="133"/>
        <end position="153"/>
    </location>
</feature>
<feature type="transmembrane region" description="Helical" evidence="9">
    <location>
        <begin position="268"/>
        <end position="288"/>
    </location>
</feature>
<keyword evidence="2" id="KW-0813">Transport</keyword>
<feature type="transmembrane region" description="Helical" evidence="9">
    <location>
        <begin position="173"/>
        <end position="192"/>
    </location>
</feature>
<comment type="caution">
    <text evidence="10">The sequence shown here is derived from an EMBL/GenBank/DDBJ whole genome shotgun (WGS) entry which is preliminary data.</text>
</comment>
<evidence type="ECO:0000313" key="10">
    <source>
        <dbReference type="EMBL" id="TCD14917.1"/>
    </source>
</evidence>
<feature type="transmembrane region" description="Helical" evidence="9">
    <location>
        <begin position="34"/>
        <end position="55"/>
    </location>
</feature>
<evidence type="ECO:0000256" key="4">
    <source>
        <dbReference type="ARBA" id="ARBA00022519"/>
    </source>
</evidence>
<evidence type="ECO:0000256" key="2">
    <source>
        <dbReference type="ARBA" id="ARBA00022448"/>
    </source>
</evidence>
<feature type="transmembrane region" description="Helical" evidence="9">
    <location>
        <begin position="67"/>
        <end position="85"/>
    </location>
</feature>
<name>A0A4V6N6B7_9HYPH</name>
<evidence type="ECO:0000256" key="9">
    <source>
        <dbReference type="SAM" id="Phobius"/>
    </source>
</evidence>
<gene>
    <name evidence="10" type="ORF">E0D97_05005</name>
</gene>
<keyword evidence="5 9" id="KW-0812">Transmembrane</keyword>
<proteinExistence type="inferred from homology"/>
<protein>
    <submittedName>
        <fullName evidence="10">YeeE/YedE family protein</fullName>
    </submittedName>
</protein>
<evidence type="ECO:0000256" key="5">
    <source>
        <dbReference type="ARBA" id="ARBA00022692"/>
    </source>
</evidence>
<dbReference type="OrthoDB" id="9794165at2"/>
<feature type="transmembrane region" description="Helical" evidence="9">
    <location>
        <begin position="340"/>
        <end position="357"/>
    </location>
</feature>
<feature type="transmembrane region" description="Helical" evidence="9">
    <location>
        <begin position="97"/>
        <end position="121"/>
    </location>
</feature>
<keyword evidence="6 9" id="KW-1133">Transmembrane helix</keyword>
<dbReference type="PANTHER" id="PTHR30574">
    <property type="entry name" value="INNER MEMBRANE PROTEIN YEDE"/>
    <property type="match status" value="1"/>
</dbReference>
<sequence>MISVLTTRLVLLVLPLLLAGAVFSTAGPRSALLLLVGVGFGLVLEGLRFGFAGPWRLAVTERDGRGVIAQLVAIGLTALIAIPLLDFAPGELAGAHAPIGLAMIGGAFVFGAAMQIVMGCGSGTLVNAGSGNLAGAVALVGFIIGSFAGTLHLDWWTSLGSLPVLTIQDLAGSNGGLAATLAGLLAIAVIFFRRSDPGKRLPPGRLWVAAVLLAVLAVLNLVIAGQPWGIVYGLGLWGAKAAQAGGMDVAANVFWSNPTNTGRLNQSVLTDFTSLTNFGIVVGALVAMRWRPVLAKQVTNFAASGWASIVIAGLLLGYSARLAFGCNVGAFFSGISTGSLHGWVWFAAAFAGSFYGIRLRPILLRLAESRQAIGRAA</sequence>
<dbReference type="AlphaFoldDB" id="A0A4V6N6B7"/>
<dbReference type="PANTHER" id="PTHR30574:SF1">
    <property type="entry name" value="SULPHUR TRANSPORT DOMAIN-CONTAINING PROTEIN"/>
    <property type="match status" value="1"/>
</dbReference>
<evidence type="ECO:0000313" key="11">
    <source>
        <dbReference type="Proteomes" id="UP000291301"/>
    </source>
</evidence>
<organism evidence="10 11">
    <name type="scientific">Oricola cellulosilytica</name>
    <dbReference type="NCBI Taxonomy" id="1429082"/>
    <lineage>
        <taxon>Bacteria</taxon>
        <taxon>Pseudomonadati</taxon>
        <taxon>Pseudomonadota</taxon>
        <taxon>Alphaproteobacteria</taxon>
        <taxon>Hyphomicrobiales</taxon>
        <taxon>Ahrensiaceae</taxon>
        <taxon>Oricola</taxon>
    </lineage>
</organism>
<evidence type="ECO:0000256" key="1">
    <source>
        <dbReference type="ARBA" id="ARBA00004429"/>
    </source>
</evidence>
<feature type="transmembrane region" description="Helical" evidence="9">
    <location>
        <begin position="300"/>
        <end position="320"/>
    </location>
</feature>
<dbReference type="GO" id="GO:0005886">
    <property type="term" value="C:plasma membrane"/>
    <property type="evidence" value="ECO:0007669"/>
    <property type="project" value="UniProtKB-SubCell"/>
</dbReference>
<comment type="similarity">
    <text evidence="8">Belongs to the TsuA/YedE (TC 9.B.102) family.</text>
</comment>
<evidence type="ECO:0000256" key="6">
    <source>
        <dbReference type="ARBA" id="ARBA00022989"/>
    </source>
</evidence>
<dbReference type="Proteomes" id="UP000291301">
    <property type="component" value="Unassembled WGS sequence"/>
</dbReference>
<evidence type="ECO:0000256" key="7">
    <source>
        <dbReference type="ARBA" id="ARBA00023136"/>
    </source>
</evidence>
<keyword evidence="4" id="KW-0997">Cell inner membrane</keyword>
<accession>A0A4V6N6B7</accession>
<dbReference type="InterPro" id="IPR007272">
    <property type="entry name" value="Sulf_transp_TsuA/YedE"/>
</dbReference>
<keyword evidence="11" id="KW-1185">Reference proteome</keyword>
<feature type="transmembrane region" description="Helical" evidence="9">
    <location>
        <begin position="204"/>
        <end position="224"/>
    </location>
</feature>
<evidence type="ECO:0000256" key="8">
    <source>
        <dbReference type="ARBA" id="ARBA00035655"/>
    </source>
</evidence>
<reference evidence="10 11" key="1">
    <citation type="journal article" date="2015" name="Antonie Van Leeuwenhoek">
        <title>Oricola cellulosilytica gen. nov., sp. nov., a cellulose-degrading bacterium of the family Phyllobacteriaceae isolated from surface seashore water, and emended descriptions of Mesorhizobium loti and Phyllobacterium myrsinacearum.</title>
        <authorList>
            <person name="Hameed A."/>
            <person name="Shahina M."/>
            <person name="Lai W.A."/>
            <person name="Lin S.Y."/>
            <person name="Young L.S."/>
            <person name="Liu Y.C."/>
            <person name="Hsu Y.H."/>
            <person name="Young C.C."/>
        </authorList>
    </citation>
    <scope>NUCLEOTIDE SEQUENCE [LARGE SCALE GENOMIC DNA]</scope>
    <source>
        <strain evidence="10 11">KCTC 52183</strain>
    </source>
</reference>
<comment type="subcellular location">
    <subcellularLocation>
        <location evidence="1">Cell inner membrane</location>
        <topology evidence="1">Multi-pass membrane protein</topology>
    </subcellularLocation>
</comment>
<keyword evidence="3" id="KW-1003">Cell membrane</keyword>